<protein>
    <recommendedName>
        <fullName evidence="9">Multidrug-efflux transporter</fullName>
    </recommendedName>
</protein>
<dbReference type="InterPro" id="IPR050222">
    <property type="entry name" value="MATE_MdtK"/>
</dbReference>
<evidence type="ECO:0000256" key="10">
    <source>
        <dbReference type="SAM" id="Phobius"/>
    </source>
</evidence>
<dbReference type="GO" id="GO:0005886">
    <property type="term" value="C:plasma membrane"/>
    <property type="evidence" value="ECO:0007669"/>
    <property type="project" value="UniProtKB-SubCell"/>
</dbReference>
<keyword evidence="7" id="KW-0406">Ion transport</keyword>
<feature type="transmembrane region" description="Helical" evidence="10">
    <location>
        <begin position="7"/>
        <end position="25"/>
    </location>
</feature>
<feature type="transmembrane region" description="Helical" evidence="10">
    <location>
        <begin position="317"/>
        <end position="338"/>
    </location>
</feature>
<evidence type="ECO:0000256" key="3">
    <source>
        <dbReference type="ARBA" id="ARBA00022449"/>
    </source>
</evidence>
<keyword evidence="6 10" id="KW-1133">Transmembrane helix</keyword>
<dbReference type="InterPro" id="IPR002528">
    <property type="entry name" value="MATE_fam"/>
</dbReference>
<organism evidence="11 12">
    <name type="scientific">Bacteroides salyersiae</name>
    <dbReference type="NCBI Taxonomy" id="291644"/>
    <lineage>
        <taxon>Bacteria</taxon>
        <taxon>Pseudomonadati</taxon>
        <taxon>Bacteroidota</taxon>
        <taxon>Bacteroidia</taxon>
        <taxon>Bacteroidales</taxon>
        <taxon>Bacteroidaceae</taxon>
        <taxon>Bacteroides</taxon>
    </lineage>
</organism>
<dbReference type="NCBIfam" id="TIGR00797">
    <property type="entry name" value="matE"/>
    <property type="match status" value="1"/>
</dbReference>
<dbReference type="CDD" id="cd13133">
    <property type="entry name" value="MATE_like_7"/>
    <property type="match status" value="1"/>
</dbReference>
<proteinExistence type="predicted"/>
<evidence type="ECO:0000256" key="1">
    <source>
        <dbReference type="ARBA" id="ARBA00004651"/>
    </source>
</evidence>
<accession>A0A7J4XFF2</accession>
<dbReference type="Pfam" id="PF01554">
    <property type="entry name" value="MatE"/>
    <property type="match status" value="2"/>
</dbReference>
<feature type="transmembrane region" description="Helical" evidence="10">
    <location>
        <begin position="161"/>
        <end position="179"/>
    </location>
</feature>
<dbReference type="PANTHER" id="PTHR43298">
    <property type="entry name" value="MULTIDRUG RESISTANCE PROTEIN NORM-RELATED"/>
    <property type="match status" value="1"/>
</dbReference>
<keyword evidence="5 10" id="KW-0812">Transmembrane</keyword>
<evidence type="ECO:0000256" key="2">
    <source>
        <dbReference type="ARBA" id="ARBA00022448"/>
    </source>
</evidence>
<dbReference type="InterPro" id="IPR048279">
    <property type="entry name" value="MdtK-like"/>
</dbReference>
<evidence type="ECO:0000313" key="12">
    <source>
        <dbReference type="Proteomes" id="UP000422221"/>
    </source>
</evidence>
<feature type="transmembrane region" description="Helical" evidence="10">
    <location>
        <begin position="276"/>
        <end position="297"/>
    </location>
</feature>
<feature type="transmembrane region" description="Helical" evidence="10">
    <location>
        <begin position="350"/>
        <end position="369"/>
    </location>
</feature>
<dbReference type="EMBL" id="VWMK01000019">
    <property type="protein sequence ID" value="KAA3760659.1"/>
    <property type="molecule type" value="Genomic_DNA"/>
</dbReference>
<dbReference type="GO" id="GO:0006811">
    <property type="term" value="P:monoatomic ion transport"/>
    <property type="evidence" value="ECO:0007669"/>
    <property type="project" value="UniProtKB-KW"/>
</dbReference>
<evidence type="ECO:0000256" key="4">
    <source>
        <dbReference type="ARBA" id="ARBA00022475"/>
    </source>
</evidence>
<feature type="transmembrane region" description="Helical" evidence="10">
    <location>
        <begin position="130"/>
        <end position="149"/>
    </location>
</feature>
<feature type="transmembrane region" description="Helical" evidence="10">
    <location>
        <begin position="89"/>
        <end position="110"/>
    </location>
</feature>
<evidence type="ECO:0000256" key="9">
    <source>
        <dbReference type="ARBA" id="ARBA00031636"/>
    </source>
</evidence>
<dbReference type="PANTHER" id="PTHR43298:SF2">
    <property type="entry name" value="FMN_FAD EXPORTER YEEO-RELATED"/>
    <property type="match status" value="1"/>
</dbReference>
<feature type="transmembrane region" description="Helical" evidence="10">
    <location>
        <begin position="407"/>
        <end position="429"/>
    </location>
</feature>
<dbReference type="Proteomes" id="UP000422221">
    <property type="component" value="Unassembled WGS sequence"/>
</dbReference>
<dbReference type="RefSeq" id="WP_007478904.1">
    <property type="nucleotide sequence ID" value="NZ_CAXSTI010000003.1"/>
</dbReference>
<reference evidence="11 12" key="1">
    <citation type="journal article" date="2019" name="Nat. Med.">
        <title>A library of human gut bacterial isolates paired with longitudinal multiomics data enables mechanistic microbiome research.</title>
        <authorList>
            <person name="Poyet M."/>
            <person name="Groussin M."/>
            <person name="Gibbons S.M."/>
            <person name="Avila-Pacheco J."/>
            <person name="Jiang X."/>
            <person name="Kearney S.M."/>
            <person name="Perrotta A.R."/>
            <person name="Berdy B."/>
            <person name="Zhao S."/>
            <person name="Lieberman T.D."/>
            <person name="Swanson P.K."/>
            <person name="Smith M."/>
            <person name="Roesemann S."/>
            <person name="Alexander J.E."/>
            <person name="Rich S.A."/>
            <person name="Livny J."/>
            <person name="Vlamakis H."/>
            <person name="Clish C."/>
            <person name="Bullock K."/>
            <person name="Deik A."/>
            <person name="Scott J."/>
            <person name="Pierce K.A."/>
            <person name="Xavier R.J."/>
            <person name="Alm E.J."/>
        </authorList>
    </citation>
    <scope>NUCLEOTIDE SEQUENCE [LARGE SCALE GENOMIC DNA]</scope>
    <source>
        <strain evidence="11 12">BIOML-A10</strain>
    </source>
</reference>
<keyword evidence="2" id="KW-0813">Transport</keyword>
<gene>
    <name evidence="11" type="ORF">F3F73_17445</name>
</gene>
<comment type="caution">
    <text evidence="11">The sequence shown here is derived from an EMBL/GenBank/DDBJ whole genome shotgun (WGS) entry which is preliminary data.</text>
</comment>
<dbReference type="GO" id="GO:0042910">
    <property type="term" value="F:xenobiotic transmembrane transporter activity"/>
    <property type="evidence" value="ECO:0007669"/>
    <property type="project" value="InterPro"/>
</dbReference>
<evidence type="ECO:0000256" key="8">
    <source>
        <dbReference type="ARBA" id="ARBA00023136"/>
    </source>
</evidence>
<feature type="transmembrane region" description="Helical" evidence="10">
    <location>
        <begin position="45"/>
        <end position="69"/>
    </location>
</feature>
<dbReference type="PIRSF" id="PIRSF006603">
    <property type="entry name" value="DinF"/>
    <property type="match status" value="1"/>
</dbReference>
<dbReference type="GO" id="GO:0015297">
    <property type="term" value="F:antiporter activity"/>
    <property type="evidence" value="ECO:0007669"/>
    <property type="project" value="UniProtKB-KW"/>
</dbReference>
<feature type="transmembrane region" description="Helical" evidence="10">
    <location>
        <begin position="185"/>
        <end position="211"/>
    </location>
</feature>
<dbReference type="AlphaFoldDB" id="A0A7J4XFF2"/>
<feature type="transmembrane region" description="Helical" evidence="10">
    <location>
        <begin position="232"/>
        <end position="256"/>
    </location>
</feature>
<keyword evidence="3" id="KW-0050">Antiport</keyword>
<name>A0A7J4XFF2_9BACE</name>
<comment type="subcellular location">
    <subcellularLocation>
        <location evidence="1">Cell membrane</location>
        <topology evidence="1">Multi-pass membrane protein</topology>
    </subcellularLocation>
</comment>
<feature type="transmembrane region" description="Helical" evidence="10">
    <location>
        <begin position="381"/>
        <end position="401"/>
    </location>
</feature>
<evidence type="ECO:0000256" key="5">
    <source>
        <dbReference type="ARBA" id="ARBA00022692"/>
    </source>
</evidence>
<sequence length="436" mass="48609">MNFTYKQIWLINFPVMMSLLMEQLINLTDTVFLGHVGEIELGASALAGMYYIAIYMLGFGFSLGLQVVVARRNGEGNLAQTGEIFWQGLLFLVSLSILTFTLSKVASPLILRKVISSGEIYQAVMKYIDWRDYSFLFVFPILAYRAFFVGITQTKVLTANSILLVTTNAALNYLLIFGVCGFPRLGIAGAAIASSLAEIAALIHIVIYTHLKIDKKKYGWRPTVNLPLLGQLFRISSWTMIRSFFCIAPWFLFFIAIEHLGERQLAAGNVVRSVSVMLFVIVNSFATTGISLVSNLIGAQQVNNVLPICWKTVKLSYAVGTPFVLAAALLSKPILGIYTNSSEVIETAYAPFLLMLSTFFLAAPAYTYCNAIIGTGKTKTAFVFQIITIIVYLVYLYGLSIREQLPLIMYWTAEQLYALLLLGLSLYYLKRGNWKE</sequence>
<keyword evidence="4" id="KW-1003">Cell membrane</keyword>
<dbReference type="GeneID" id="93115613"/>
<evidence type="ECO:0000256" key="6">
    <source>
        <dbReference type="ARBA" id="ARBA00022989"/>
    </source>
</evidence>
<evidence type="ECO:0000256" key="7">
    <source>
        <dbReference type="ARBA" id="ARBA00023065"/>
    </source>
</evidence>
<evidence type="ECO:0000313" key="11">
    <source>
        <dbReference type="EMBL" id="KAA3760659.1"/>
    </source>
</evidence>
<keyword evidence="8 10" id="KW-0472">Membrane</keyword>